<reference evidence="2" key="5">
    <citation type="submission" date="2025-09" db="UniProtKB">
        <authorList>
            <consortium name="Ensembl"/>
        </authorList>
    </citation>
    <scope>IDENTIFICATION</scope>
</reference>
<sequence length="150" mass="17266">MTSEENYRAIVRYLTQRRRPYAGGTAEHTKRAIRKAAACYVYRDGLLLYQRRRRDSGCLDELEVVVDERRRLHIFSRCHVSPSGRHLSRDVTCRAVSNAYWWRGTRPDPGDRPPRPPATAPPHGILRWRSPPAGPTPSTSAHHHHTQPLN</sequence>
<accession>A0A4W3IZX4</accession>
<evidence type="ECO:0000313" key="3">
    <source>
        <dbReference type="Proteomes" id="UP000314986"/>
    </source>
</evidence>
<organism evidence="2 3">
    <name type="scientific">Callorhinchus milii</name>
    <name type="common">Ghost shark</name>
    <dbReference type="NCBI Taxonomy" id="7868"/>
    <lineage>
        <taxon>Eukaryota</taxon>
        <taxon>Metazoa</taxon>
        <taxon>Chordata</taxon>
        <taxon>Craniata</taxon>
        <taxon>Vertebrata</taxon>
        <taxon>Chondrichthyes</taxon>
        <taxon>Holocephali</taxon>
        <taxon>Chimaeriformes</taxon>
        <taxon>Callorhinchidae</taxon>
        <taxon>Callorhinchus</taxon>
    </lineage>
</organism>
<feature type="region of interest" description="Disordered" evidence="1">
    <location>
        <begin position="104"/>
        <end position="150"/>
    </location>
</feature>
<proteinExistence type="predicted"/>
<reference evidence="3" key="3">
    <citation type="journal article" date="2014" name="Nature">
        <title>Elephant shark genome provides unique insights into gnathostome evolution.</title>
        <authorList>
            <consortium name="International Elephant Shark Genome Sequencing Consortium"/>
            <person name="Venkatesh B."/>
            <person name="Lee A.P."/>
            <person name="Ravi V."/>
            <person name="Maurya A.K."/>
            <person name="Lian M.M."/>
            <person name="Swann J.B."/>
            <person name="Ohta Y."/>
            <person name="Flajnik M.F."/>
            <person name="Sutoh Y."/>
            <person name="Kasahara M."/>
            <person name="Hoon S."/>
            <person name="Gangu V."/>
            <person name="Roy S.W."/>
            <person name="Irimia M."/>
            <person name="Korzh V."/>
            <person name="Kondrychyn I."/>
            <person name="Lim Z.W."/>
            <person name="Tay B.H."/>
            <person name="Tohari S."/>
            <person name="Kong K.W."/>
            <person name="Ho S."/>
            <person name="Lorente-Galdos B."/>
            <person name="Quilez J."/>
            <person name="Marques-Bonet T."/>
            <person name="Raney B.J."/>
            <person name="Ingham P.W."/>
            <person name="Tay A."/>
            <person name="Hillier L.W."/>
            <person name="Minx P."/>
            <person name="Boehm T."/>
            <person name="Wilson R.K."/>
            <person name="Brenner S."/>
            <person name="Warren W.C."/>
        </authorList>
    </citation>
    <scope>NUCLEOTIDE SEQUENCE [LARGE SCALE GENOMIC DNA]</scope>
</reference>
<dbReference type="Gene3D" id="1.10.340.70">
    <property type="match status" value="1"/>
</dbReference>
<dbReference type="InParanoid" id="A0A4W3IZX4"/>
<reference evidence="3" key="1">
    <citation type="journal article" date="2006" name="Science">
        <title>Ancient noncoding elements conserved in the human genome.</title>
        <authorList>
            <person name="Venkatesh B."/>
            <person name="Kirkness E.F."/>
            <person name="Loh Y.H."/>
            <person name="Halpern A.L."/>
            <person name="Lee A.P."/>
            <person name="Johnson J."/>
            <person name="Dandona N."/>
            <person name="Viswanathan L.D."/>
            <person name="Tay A."/>
            <person name="Venter J.C."/>
            <person name="Strausberg R.L."/>
            <person name="Brenner S."/>
        </authorList>
    </citation>
    <scope>NUCLEOTIDE SEQUENCE [LARGE SCALE GENOMIC DNA]</scope>
</reference>
<feature type="compositionally biased region" description="Basic and acidic residues" evidence="1">
    <location>
        <begin position="105"/>
        <end position="114"/>
    </location>
</feature>
<evidence type="ECO:0008006" key="4">
    <source>
        <dbReference type="Google" id="ProtNLM"/>
    </source>
</evidence>
<feature type="compositionally biased region" description="Basic residues" evidence="1">
    <location>
        <begin position="141"/>
        <end position="150"/>
    </location>
</feature>
<reference evidence="2" key="4">
    <citation type="submission" date="2025-08" db="UniProtKB">
        <authorList>
            <consortium name="Ensembl"/>
        </authorList>
    </citation>
    <scope>IDENTIFICATION</scope>
</reference>
<dbReference type="Proteomes" id="UP000314986">
    <property type="component" value="Unassembled WGS sequence"/>
</dbReference>
<dbReference type="GeneTree" id="ENSGT00950000186445"/>
<evidence type="ECO:0000256" key="1">
    <source>
        <dbReference type="SAM" id="MobiDB-lite"/>
    </source>
</evidence>
<name>A0A4W3IZX4_CALMI</name>
<dbReference type="Ensembl" id="ENSCMIT00000033420.1">
    <property type="protein sequence ID" value="ENSCMIP00000032916.1"/>
    <property type="gene ID" value="ENSCMIG00000014065.1"/>
</dbReference>
<reference evidence="3" key="2">
    <citation type="journal article" date="2007" name="PLoS Biol.">
        <title>Survey sequencing and comparative analysis of the elephant shark (Callorhinchus milii) genome.</title>
        <authorList>
            <person name="Venkatesh B."/>
            <person name="Kirkness E.F."/>
            <person name="Loh Y.H."/>
            <person name="Halpern A.L."/>
            <person name="Lee A.P."/>
            <person name="Johnson J."/>
            <person name="Dandona N."/>
            <person name="Viswanathan L.D."/>
            <person name="Tay A."/>
            <person name="Venter J.C."/>
            <person name="Strausberg R.L."/>
            <person name="Brenner S."/>
        </authorList>
    </citation>
    <scope>NUCLEOTIDE SEQUENCE [LARGE SCALE GENOMIC DNA]</scope>
</reference>
<evidence type="ECO:0000313" key="2">
    <source>
        <dbReference type="Ensembl" id="ENSCMIP00000032916.1"/>
    </source>
</evidence>
<dbReference type="OMA" id="MTSAENY"/>
<keyword evidence="3" id="KW-1185">Reference proteome</keyword>
<protein>
    <recommendedName>
        <fullName evidence="4">Integrase zinc-binding domain-containing protein</fullName>
    </recommendedName>
</protein>
<dbReference type="AlphaFoldDB" id="A0A4W3IZX4"/>